<keyword evidence="1" id="KW-0808">Transferase</keyword>
<dbReference type="AlphaFoldDB" id="A0A3Q3FBC5"/>
<dbReference type="InterPro" id="IPR000863">
    <property type="entry name" value="Sulfotransferase_dom"/>
</dbReference>
<dbReference type="Proteomes" id="UP000264800">
    <property type="component" value="Unplaced"/>
</dbReference>
<evidence type="ECO:0000313" key="4">
    <source>
        <dbReference type="Proteomes" id="UP000264800"/>
    </source>
</evidence>
<evidence type="ECO:0000256" key="1">
    <source>
        <dbReference type="RuleBase" id="RU361155"/>
    </source>
</evidence>
<protein>
    <recommendedName>
        <fullName evidence="1">Sulfotransferase</fullName>
        <ecNumber evidence="1">2.8.2.-</ecNumber>
    </recommendedName>
</protein>
<keyword evidence="4" id="KW-1185">Reference proteome</keyword>
<dbReference type="Ensembl" id="ENSKMAT00000010829.1">
    <property type="protein sequence ID" value="ENSKMAP00000010667.1"/>
    <property type="gene ID" value="ENSKMAG00000008002.1"/>
</dbReference>
<dbReference type="Pfam" id="PF00685">
    <property type="entry name" value="Sulfotransfer_1"/>
    <property type="match status" value="1"/>
</dbReference>
<comment type="similarity">
    <text evidence="1">Belongs to the sulfotransferase 1 family.</text>
</comment>
<dbReference type="PANTHER" id="PTHR31635">
    <property type="entry name" value="REVERSE TRANSCRIPTASE DOMAIN-CONTAINING PROTEIN-RELATED"/>
    <property type="match status" value="1"/>
</dbReference>
<reference evidence="3" key="1">
    <citation type="submission" date="2025-08" db="UniProtKB">
        <authorList>
            <consortium name="Ensembl"/>
        </authorList>
    </citation>
    <scope>IDENTIFICATION</scope>
</reference>
<dbReference type="EC" id="2.8.2.-" evidence="1"/>
<dbReference type="Gene3D" id="3.40.50.300">
    <property type="entry name" value="P-loop containing nucleotide triphosphate hydrolases"/>
    <property type="match status" value="1"/>
</dbReference>
<dbReference type="SUPFAM" id="SSF52540">
    <property type="entry name" value="P-loop containing nucleoside triphosphate hydrolases"/>
    <property type="match status" value="1"/>
</dbReference>
<accession>A0A3Q3FBC5</accession>
<evidence type="ECO:0000313" key="3">
    <source>
        <dbReference type="Ensembl" id="ENSKMAP00000010667.1"/>
    </source>
</evidence>
<dbReference type="InterPro" id="IPR027417">
    <property type="entry name" value="P-loop_NTPase"/>
</dbReference>
<organism evidence="3 4">
    <name type="scientific">Kryptolebias marmoratus</name>
    <name type="common">Mangrove killifish</name>
    <name type="synonym">Rivulus marmoratus</name>
    <dbReference type="NCBI Taxonomy" id="37003"/>
    <lineage>
        <taxon>Eukaryota</taxon>
        <taxon>Metazoa</taxon>
        <taxon>Chordata</taxon>
        <taxon>Craniata</taxon>
        <taxon>Vertebrata</taxon>
        <taxon>Euteleostomi</taxon>
        <taxon>Actinopterygii</taxon>
        <taxon>Neopterygii</taxon>
        <taxon>Teleostei</taxon>
        <taxon>Neoteleostei</taxon>
        <taxon>Acanthomorphata</taxon>
        <taxon>Ovalentaria</taxon>
        <taxon>Atherinomorphae</taxon>
        <taxon>Cyprinodontiformes</taxon>
        <taxon>Rivulidae</taxon>
        <taxon>Kryptolebias</taxon>
    </lineage>
</organism>
<dbReference type="PANTHER" id="PTHR31635:SF196">
    <property type="entry name" value="REVERSE TRANSCRIPTASE DOMAIN-CONTAINING PROTEIN-RELATED"/>
    <property type="match status" value="1"/>
</dbReference>
<feature type="domain" description="Sulfotransferase" evidence="2">
    <location>
        <begin position="41"/>
        <end position="125"/>
    </location>
</feature>
<name>A0A3Q3FBC5_KRYMA</name>
<proteinExistence type="inferred from homology"/>
<reference evidence="3" key="2">
    <citation type="submission" date="2025-09" db="UniProtKB">
        <authorList>
            <consortium name="Ensembl"/>
        </authorList>
    </citation>
    <scope>IDENTIFICATION</scope>
</reference>
<dbReference type="GO" id="GO:0008146">
    <property type="term" value="F:sulfotransferase activity"/>
    <property type="evidence" value="ECO:0007669"/>
    <property type="project" value="InterPro"/>
</dbReference>
<sequence>LVTIDEGRNVDRPVNRELGFLTHGTHDPDDVDQIYHLEIRDSDVFVVTYPKSGTIWMQQILLLLESKGDVTAISETGYSNGDLIPWIEVIGNRLEFICAPSPRLRVTHLQYHFLPAALSHKKGKVWHQSQIEYLGVILTKNLAQLYEVNYKRISKKIYEDLDRWSLLPLDLGSRIRTIKINVLPRLLYIFAALPVEVPAKQFREWDKHF</sequence>
<dbReference type="GeneTree" id="ENSGT00940000168892"/>
<evidence type="ECO:0000259" key="2">
    <source>
        <dbReference type="Pfam" id="PF00685"/>
    </source>
</evidence>